<proteinExistence type="predicted"/>
<feature type="compositionally biased region" description="Gly residues" evidence="1">
    <location>
        <begin position="11"/>
        <end position="22"/>
    </location>
</feature>
<reference evidence="2" key="2">
    <citation type="submission" date="2021-03" db="UniProtKB">
        <authorList>
            <consortium name="EnsemblPlants"/>
        </authorList>
    </citation>
    <scope>IDENTIFICATION</scope>
</reference>
<name>A0A803Q9D3_CANSA</name>
<evidence type="ECO:0000313" key="2">
    <source>
        <dbReference type="EnsemblPlants" id="cds.evm.model.08.1654"/>
    </source>
</evidence>
<dbReference type="EnsemblPlants" id="evm.model.08.1654">
    <property type="protein sequence ID" value="cds.evm.model.08.1654"/>
    <property type="gene ID" value="evm.TU.08.1654"/>
</dbReference>
<sequence length="77" mass="8050">MTAGGARRPHGGAGMSGGWSGDGGAGTSFGWSGFLTEVLRSPSRSPKRSQVTAFEARHGSQLGFRLNHDVDLGSWFV</sequence>
<dbReference type="Gramene" id="evm.model.08.1654">
    <property type="protein sequence ID" value="cds.evm.model.08.1654"/>
    <property type="gene ID" value="evm.TU.08.1654"/>
</dbReference>
<evidence type="ECO:0000256" key="1">
    <source>
        <dbReference type="SAM" id="MobiDB-lite"/>
    </source>
</evidence>
<organism evidence="2 3">
    <name type="scientific">Cannabis sativa</name>
    <name type="common">Hemp</name>
    <name type="synonym">Marijuana</name>
    <dbReference type="NCBI Taxonomy" id="3483"/>
    <lineage>
        <taxon>Eukaryota</taxon>
        <taxon>Viridiplantae</taxon>
        <taxon>Streptophyta</taxon>
        <taxon>Embryophyta</taxon>
        <taxon>Tracheophyta</taxon>
        <taxon>Spermatophyta</taxon>
        <taxon>Magnoliopsida</taxon>
        <taxon>eudicotyledons</taxon>
        <taxon>Gunneridae</taxon>
        <taxon>Pentapetalae</taxon>
        <taxon>rosids</taxon>
        <taxon>fabids</taxon>
        <taxon>Rosales</taxon>
        <taxon>Cannabaceae</taxon>
        <taxon>Cannabis</taxon>
    </lineage>
</organism>
<dbReference type="EMBL" id="UZAU01000715">
    <property type="status" value="NOT_ANNOTATED_CDS"/>
    <property type="molecule type" value="Genomic_DNA"/>
</dbReference>
<feature type="region of interest" description="Disordered" evidence="1">
    <location>
        <begin position="1"/>
        <end position="22"/>
    </location>
</feature>
<accession>A0A803Q9D3</accession>
<dbReference type="AlphaFoldDB" id="A0A803Q9D3"/>
<evidence type="ECO:0000313" key="3">
    <source>
        <dbReference type="Proteomes" id="UP000596661"/>
    </source>
</evidence>
<keyword evidence="3" id="KW-1185">Reference proteome</keyword>
<dbReference type="Proteomes" id="UP000596661">
    <property type="component" value="Chromosome 8"/>
</dbReference>
<protein>
    <submittedName>
        <fullName evidence="2">Uncharacterized protein</fullName>
    </submittedName>
</protein>
<reference evidence="2" key="1">
    <citation type="submission" date="2018-11" db="EMBL/GenBank/DDBJ databases">
        <authorList>
            <person name="Grassa J C."/>
        </authorList>
    </citation>
    <scope>NUCLEOTIDE SEQUENCE [LARGE SCALE GENOMIC DNA]</scope>
</reference>